<name>N0E3J8_9MICO</name>
<organism evidence="2 3">
    <name type="scientific">Phycicoccus elongatus Lp2</name>
    <dbReference type="NCBI Taxonomy" id="1193181"/>
    <lineage>
        <taxon>Bacteria</taxon>
        <taxon>Bacillati</taxon>
        <taxon>Actinomycetota</taxon>
        <taxon>Actinomycetes</taxon>
        <taxon>Micrococcales</taxon>
        <taxon>Intrasporangiaceae</taxon>
        <taxon>Phycicoccus</taxon>
    </lineage>
</organism>
<accession>N0E3J8</accession>
<feature type="region of interest" description="Disordered" evidence="1">
    <location>
        <begin position="908"/>
        <end position="940"/>
    </location>
</feature>
<comment type="caution">
    <text evidence="2">The sequence shown here is derived from an EMBL/GenBank/DDBJ whole genome shotgun (WGS) entry which is preliminary data.</text>
</comment>
<dbReference type="Proteomes" id="UP000013167">
    <property type="component" value="Unassembled WGS sequence"/>
</dbReference>
<reference evidence="2 3" key="1">
    <citation type="journal article" date="2013" name="ISME J.">
        <title>A metabolic model for members of the genus Tetrasphaera involved in enhanced biological phosphorus removal.</title>
        <authorList>
            <person name="Kristiansen R."/>
            <person name="Nguyen H.T.T."/>
            <person name="Saunders A.M."/>
            <person name="Nielsen J.L."/>
            <person name="Wimmer R."/>
            <person name="Le V.Q."/>
            <person name="McIlroy S.J."/>
            <person name="Petrovski S."/>
            <person name="Seviour R.J."/>
            <person name="Calteau A."/>
            <person name="Nielsen K.L."/>
            <person name="Nielsen P.H."/>
        </authorList>
    </citation>
    <scope>NUCLEOTIDE SEQUENCE [LARGE SCALE GENOMIC DNA]</scope>
    <source>
        <strain evidence="2 3">Lp2</strain>
    </source>
</reference>
<protein>
    <submittedName>
        <fullName evidence="2">Uncharacterized protein</fullName>
    </submittedName>
</protein>
<dbReference type="EMBL" id="CAIZ01000080">
    <property type="protein sequence ID" value="CCH69464.1"/>
    <property type="molecule type" value="Genomic_DNA"/>
</dbReference>
<dbReference type="AlphaFoldDB" id="N0E3J8"/>
<gene>
    <name evidence="2" type="ORF">BN10_1700010</name>
</gene>
<sequence length="1255" mass="136800">MGKARPNRRRKALRRHIGQFDSESLWLLLAAAGASPAVRHKWVRVGHLVELASKTTGLSGRHAEPGVLHDLLERAAESIGNIYMYEDYLPEDPRDNVRVRISDYTLRIGPGDIERPVADIDRALLVSKAIDPLLIDRIGFGVRDLLDVVLGYQDTAIATVAESWPEGDIDLNGDTVVTTEEVESAERLLALGTPEDLLPTDRHRLALNWITCTSAALSYDPGSRQSPVGRFLRVEDPSWVEPRWLPLHFVPGALAQAVGELAAQVATDPVARRRFAEVSAAEARYALWRFGDVFGPPDYEGAPMASPRNVVQWASSPTGRHFVLVQVMSELSVELFEMPEEPETLRATKSAASDPANPRKVSMTYGEMTLRPGAEVVPLLVVASPSHIAAFVRPGLPAVSLDDLRWMSKTADSELDLFNYCRDMSRPDLPQFMGWEAINIWEWWRSNGQSFFSGGQAPSLMMITPHWGTAEWVLGAKRTPVEVALARLGLPPLRDLEADPEDDNVGPRLLAGRVRDSTPVEAWRGRHKAPDPIGWSVHVSEVPVAVEALRTGWPEEQFAFLSDLAIGLSYAFEQITHVWVEAHRDTDVRGYVFNLTTASSGGGEFRLLRTSPTGAYKSPDKPDGVITVEVEVDLDPTLDDNFDVTAAFQGSMAAVIADAACAAGVSRVASDAIKAAIMSGPPTFAVETLRPLTSRNHFSNPVPLNEALVSVVDRKVAEAVSAAGIEPGEYRGTPAKAIDRDVLAPTALAILDAALASHSMDELLQFGMEQIERCLAHKSRAQITAQHATDVLRVGWDPLERLHASESELSTLRRCIELAMEAALRSAPSGSAPVDDLTWSEILAAARVYLAATTRSEAIHHQVGETVLEISTSFELSTKPAASSDRGGTISGNGSGYNFDNQAYARARLAPKRKESSAPKDEEKNDPPEESDGTDAEPIPAGINEAMLNAFGASATDVFGVLTTAGSWPLAPADPDAVVIAPDALADRVMEHSIHPEGVKTEVAQKRVLEAIKHVTSTSAELSATDWKPWQVRSRKRRLMIQPLAQRSDGLLVVSPRLCLATANIYLQYLKQGQLPWSQPAPPAALNTVLEATRDARNQALERQVSKVLADAGWRVVSNIKETKPERLAVPSLQTEIDVVAGRAGDPNIWILEVKDPTDVFALADIRRMLDRFFLDDKKPSYATQLSRKIADLAPHADSVATALELPTADPATPYQVRAMFVTREPTPAQFVGAPFPFTPLADLIETLEEPPDQP</sequence>
<dbReference type="eggNOG" id="ENOG5033GHP">
    <property type="taxonomic scope" value="Bacteria"/>
</dbReference>
<feature type="compositionally biased region" description="Basic and acidic residues" evidence="1">
    <location>
        <begin position="912"/>
        <end position="927"/>
    </location>
</feature>
<evidence type="ECO:0000313" key="3">
    <source>
        <dbReference type="Proteomes" id="UP000013167"/>
    </source>
</evidence>
<evidence type="ECO:0000313" key="2">
    <source>
        <dbReference type="EMBL" id="CCH69464.1"/>
    </source>
</evidence>
<dbReference type="OrthoDB" id="3327268at2"/>
<proteinExistence type="predicted"/>
<evidence type="ECO:0000256" key="1">
    <source>
        <dbReference type="SAM" id="MobiDB-lite"/>
    </source>
</evidence>
<keyword evidence="3" id="KW-1185">Reference proteome</keyword>
<dbReference type="HOGENOM" id="CLU_265371_0_0_11"/>
<dbReference type="RefSeq" id="WP_010852103.1">
    <property type="nucleotide sequence ID" value="NZ_HF570956.1"/>
</dbReference>